<name>A0A849SEY5_UNCEI</name>
<protein>
    <submittedName>
        <fullName evidence="1">Uncharacterized protein</fullName>
    </submittedName>
</protein>
<evidence type="ECO:0000313" key="1">
    <source>
        <dbReference type="EMBL" id="NOT33041.1"/>
    </source>
</evidence>
<evidence type="ECO:0000313" key="2">
    <source>
        <dbReference type="Proteomes" id="UP000580839"/>
    </source>
</evidence>
<sequence>MSWAASYLDVDPLFGILDYRVWRSVPESMLRDGALMLRRGVTSDADEAADTGRLLLAPAATQDYA</sequence>
<comment type="caution">
    <text evidence="1">The sequence shown here is derived from an EMBL/GenBank/DDBJ whole genome shotgun (WGS) entry which is preliminary data.</text>
</comment>
<dbReference type="EMBL" id="JABFRW010000026">
    <property type="protein sequence ID" value="NOT33041.1"/>
    <property type="molecule type" value="Genomic_DNA"/>
</dbReference>
<proteinExistence type="predicted"/>
<gene>
    <name evidence="1" type="ORF">HOP12_02610</name>
</gene>
<accession>A0A849SEY5</accession>
<dbReference type="Proteomes" id="UP000580839">
    <property type="component" value="Unassembled WGS sequence"/>
</dbReference>
<reference evidence="1 2" key="1">
    <citation type="submission" date="2020-04" db="EMBL/GenBank/DDBJ databases">
        <title>Metagenomic profiling of ammonia- and methane-oxidizing microorganisms in a Dutch drinking water treatment plant.</title>
        <authorList>
            <person name="Poghosyan L."/>
            <person name="Leucker S."/>
        </authorList>
    </citation>
    <scope>NUCLEOTIDE SEQUENCE [LARGE SCALE GENOMIC DNA]</scope>
    <source>
        <strain evidence="1">S-RSF-IL-03</strain>
    </source>
</reference>
<organism evidence="1 2">
    <name type="scientific">Eiseniibacteriota bacterium</name>
    <dbReference type="NCBI Taxonomy" id="2212470"/>
    <lineage>
        <taxon>Bacteria</taxon>
        <taxon>Candidatus Eiseniibacteriota</taxon>
    </lineage>
</organism>
<dbReference type="AlphaFoldDB" id="A0A849SEY5"/>